<reference evidence="4 5" key="1">
    <citation type="submission" date="2020-04" db="EMBL/GenBank/DDBJ databases">
        <title>Flammeovirga sp. SR4, a novel species isolated from seawater.</title>
        <authorList>
            <person name="Wang X."/>
        </authorList>
    </citation>
    <scope>NUCLEOTIDE SEQUENCE [LARGE SCALE GENOMIC DNA]</scope>
    <source>
        <strain evidence="4 5">ATCC 23126</strain>
    </source>
</reference>
<dbReference type="InterPro" id="IPR050832">
    <property type="entry name" value="Bact_Acetyltransf"/>
</dbReference>
<dbReference type="PANTHER" id="PTHR43877">
    <property type="entry name" value="AMINOALKYLPHOSPHONATE N-ACETYLTRANSFERASE-RELATED-RELATED"/>
    <property type="match status" value="1"/>
</dbReference>
<protein>
    <submittedName>
        <fullName evidence="4">GNAT family N-acetyltransferase</fullName>
    </submittedName>
</protein>
<sequence length="145" mass="16098">MNCKYITLEDGLYDKAKSIRIQCFFEGYENAEQLINDSAEKNGIHLVSLNEKGEVTGTGRLNLENTTAIISQMAINPIYQNQGIGGLILDELILKSKSLGVDKIRLSARVTAQSFYSKKGFKEEGEVYPSKKTGIQHVDMVLPLV</sequence>
<name>A0A7X9P1R3_9BACT</name>
<dbReference type="Proteomes" id="UP000576082">
    <property type="component" value="Unassembled WGS sequence"/>
</dbReference>
<dbReference type="InterPro" id="IPR000182">
    <property type="entry name" value="GNAT_dom"/>
</dbReference>
<accession>A0A7X9P1R3</accession>
<organism evidence="4 5">
    <name type="scientific">Flammeovirga aprica JL-4</name>
    <dbReference type="NCBI Taxonomy" id="694437"/>
    <lineage>
        <taxon>Bacteria</taxon>
        <taxon>Pseudomonadati</taxon>
        <taxon>Bacteroidota</taxon>
        <taxon>Cytophagia</taxon>
        <taxon>Cytophagales</taxon>
        <taxon>Flammeovirgaceae</taxon>
        <taxon>Flammeovirga</taxon>
    </lineage>
</organism>
<dbReference type="SUPFAM" id="SSF55729">
    <property type="entry name" value="Acyl-CoA N-acyltransferases (Nat)"/>
    <property type="match status" value="1"/>
</dbReference>
<dbReference type="GO" id="GO:0016747">
    <property type="term" value="F:acyltransferase activity, transferring groups other than amino-acyl groups"/>
    <property type="evidence" value="ECO:0007669"/>
    <property type="project" value="InterPro"/>
</dbReference>
<dbReference type="InterPro" id="IPR016181">
    <property type="entry name" value="Acyl_CoA_acyltransferase"/>
</dbReference>
<dbReference type="CDD" id="cd04301">
    <property type="entry name" value="NAT_SF"/>
    <property type="match status" value="1"/>
</dbReference>
<dbReference type="RefSeq" id="WP_169656152.1">
    <property type="nucleotide sequence ID" value="NZ_JABANE010000015.1"/>
</dbReference>
<dbReference type="AlphaFoldDB" id="A0A7X9P1R3"/>
<comment type="caution">
    <text evidence="4">The sequence shown here is derived from an EMBL/GenBank/DDBJ whole genome shotgun (WGS) entry which is preliminary data.</text>
</comment>
<evidence type="ECO:0000313" key="5">
    <source>
        <dbReference type="Proteomes" id="UP000576082"/>
    </source>
</evidence>
<proteinExistence type="predicted"/>
<dbReference type="Pfam" id="PF13673">
    <property type="entry name" value="Acetyltransf_10"/>
    <property type="match status" value="1"/>
</dbReference>
<dbReference type="Gene3D" id="3.40.630.30">
    <property type="match status" value="1"/>
</dbReference>
<gene>
    <name evidence="4" type="ORF">HHU12_07615</name>
</gene>
<evidence type="ECO:0000259" key="3">
    <source>
        <dbReference type="PROSITE" id="PS51186"/>
    </source>
</evidence>
<evidence type="ECO:0000313" key="4">
    <source>
        <dbReference type="EMBL" id="NME67825.1"/>
    </source>
</evidence>
<evidence type="ECO:0000256" key="2">
    <source>
        <dbReference type="ARBA" id="ARBA00023315"/>
    </source>
</evidence>
<evidence type="ECO:0000256" key="1">
    <source>
        <dbReference type="ARBA" id="ARBA00022679"/>
    </source>
</evidence>
<keyword evidence="5" id="KW-1185">Reference proteome</keyword>
<feature type="domain" description="N-acetyltransferase" evidence="3">
    <location>
        <begin position="3"/>
        <end position="145"/>
    </location>
</feature>
<keyword evidence="1 4" id="KW-0808">Transferase</keyword>
<keyword evidence="2" id="KW-0012">Acyltransferase</keyword>
<dbReference type="PROSITE" id="PS51186">
    <property type="entry name" value="GNAT"/>
    <property type="match status" value="1"/>
</dbReference>
<dbReference type="EMBL" id="JABANE010000015">
    <property type="protein sequence ID" value="NME67825.1"/>
    <property type="molecule type" value="Genomic_DNA"/>
</dbReference>